<dbReference type="Proteomes" id="UP001207408">
    <property type="component" value="Unassembled WGS sequence"/>
</dbReference>
<organism evidence="16 17">
    <name type="scientific">Plebeiibacterium marinum</name>
    <dbReference type="NCBI Taxonomy" id="2992111"/>
    <lineage>
        <taxon>Bacteria</taxon>
        <taxon>Pseudomonadati</taxon>
        <taxon>Bacteroidota</taxon>
        <taxon>Bacteroidia</taxon>
        <taxon>Marinilabiliales</taxon>
        <taxon>Marinilabiliaceae</taxon>
        <taxon>Plebeiibacterium</taxon>
    </lineage>
</organism>
<dbReference type="SMART" id="SM00260">
    <property type="entry name" value="CheW"/>
    <property type="match status" value="1"/>
</dbReference>
<evidence type="ECO:0000313" key="16">
    <source>
        <dbReference type="EMBL" id="MCW3805218.1"/>
    </source>
</evidence>
<dbReference type="PROSITE" id="PS50894">
    <property type="entry name" value="HPT"/>
    <property type="match status" value="1"/>
</dbReference>
<sequence>MSVNDISKFRDLFIDEATNLLNSMESILLQLEENPQNIDLIQEVFRVMHTIKGVSGMYGFDAISDLTHNTENIYDLIRNGSLTLNKEILDNTLIIVDQLFALLKDEKVQNKEIAELQKQLISWCNKVVNSSKQPKPKVAVNINEGSPVTYNVIFHAHQQIVDRRINIFYTIKDLADIGEIRSINSLPVIGDEEERWSIFVVGHFNQMDIEDALMFVFEYCIIRKVADFDIFDTEEMDKNRIALLSEEDIPQITVPQKGESISCKPSHEIAQPQLSNTESMIASIRQNMNRVAVDSEKLDYLMYLVSELITTSSQLNLTSHEKGLERVRPQIEKLDKLSKQFRNNALDIRLIPIRDMVPKFNRLVRDISNNLGKEIEFVTEGMETELDKSSIDMVAEPLVHMLRNALDHGIEKPEEREEAGKDSKGVIRLKAYNLGNNIVIEVSDDGKGINRQHIITKGMEKGLIQSGDNLSDKEVYNLMCEPGFSTAAEVTSISGRGVGMDVVKQKIAEMRGELDITSELGKGTTFTIKLQQSIAILDTLLVRSGTMKFLLPLSDVEICSQLPYQSVESRIKHSTIDFEEELVPFVSLRNLFGLNGQKNKMAKMILIKKNNSKFAVFADEIMGQHQAVLKPMGELVKSHEEISAASVLGNGEVAFLLDTNSINQNLYTKAV</sequence>
<dbReference type="GO" id="GO:0000155">
    <property type="term" value="F:phosphorelay sensor kinase activity"/>
    <property type="evidence" value="ECO:0007669"/>
    <property type="project" value="InterPro"/>
</dbReference>
<keyword evidence="7" id="KW-0547">Nucleotide-binding</keyword>
<dbReference type="AlphaFoldDB" id="A0AAE3MC64"/>
<dbReference type="CDD" id="cd16916">
    <property type="entry name" value="HATPase_CheA-like"/>
    <property type="match status" value="1"/>
</dbReference>
<evidence type="ECO:0000256" key="2">
    <source>
        <dbReference type="ARBA" id="ARBA00012438"/>
    </source>
</evidence>
<dbReference type="SMART" id="SM00387">
    <property type="entry name" value="HATPase_c"/>
    <property type="match status" value="1"/>
</dbReference>
<evidence type="ECO:0000256" key="4">
    <source>
        <dbReference type="ARBA" id="ARBA00022500"/>
    </source>
</evidence>
<evidence type="ECO:0000256" key="9">
    <source>
        <dbReference type="ARBA" id="ARBA00022840"/>
    </source>
</evidence>
<dbReference type="InterPro" id="IPR003594">
    <property type="entry name" value="HATPase_dom"/>
</dbReference>
<dbReference type="GO" id="GO:0005524">
    <property type="term" value="F:ATP binding"/>
    <property type="evidence" value="ECO:0007669"/>
    <property type="project" value="UniProtKB-KW"/>
</dbReference>
<dbReference type="InterPro" id="IPR005467">
    <property type="entry name" value="His_kinase_dom"/>
</dbReference>
<dbReference type="Gene3D" id="3.30.565.10">
    <property type="entry name" value="Histidine kinase-like ATPase, C-terminal domain"/>
    <property type="match status" value="1"/>
</dbReference>
<keyword evidence="10" id="KW-0902">Two-component regulatory system</keyword>
<keyword evidence="9" id="KW-0067">ATP-binding</keyword>
<dbReference type="InterPro" id="IPR036061">
    <property type="entry name" value="CheW-like_dom_sf"/>
</dbReference>
<dbReference type="FunFam" id="3.30.565.10:FF:000016">
    <property type="entry name" value="Chemotaxis protein CheA, putative"/>
    <property type="match status" value="1"/>
</dbReference>
<keyword evidence="8" id="KW-0418">Kinase</keyword>
<dbReference type="InterPro" id="IPR008207">
    <property type="entry name" value="Sig_transdc_His_kin_Hpt_dom"/>
</dbReference>
<dbReference type="PANTHER" id="PTHR43395">
    <property type="entry name" value="SENSOR HISTIDINE KINASE CHEA"/>
    <property type="match status" value="1"/>
</dbReference>
<evidence type="ECO:0000256" key="7">
    <source>
        <dbReference type="ARBA" id="ARBA00022741"/>
    </source>
</evidence>
<dbReference type="PANTHER" id="PTHR43395:SF10">
    <property type="entry name" value="CHEMOTAXIS PROTEIN CHEA"/>
    <property type="match status" value="1"/>
</dbReference>
<dbReference type="InterPro" id="IPR036890">
    <property type="entry name" value="HATPase_C_sf"/>
</dbReference>
<dbReference type="Gene3D" id="2.30.30.40">
    <property type="entry name" value="SH3 Domains"/>
    <property type="match status" value="1"/>
</dbReference>
<evidence type="ECO:0000259" key="14">
    <source>
        <dbReference type="PROSITE" id="PS50851"/>
    </source>
</evidence>
<evidence type="ECO:0000256" key="10">
    <source>
        <dbReference type="ARBA" id="ARBA00023012"/>
    </source>
</evidence>
<feature type="domain" description="CheW-like" evidence="14">
    <location>
        <begin position="536"/>
        <end position="668"/>
    </location>
</feature>
<gene>
    <name evidence="16" type="ORF">OM074_06240</name>
</gene>
<dbReference type="CDD" id="cd00088">
    <property type="entry name" value="HPT"/>
    <property type="match status" value="1"/>
</dbReference>
<dbReference type="PROSITE" id="PS50109">
    <property type="entry name" value="HIS_KIN"/>
    <property type="match status" value="1"/>
</dbReference>
<dbReference type="GO" id="GO:0006935">
    <property type="term" value="P:chemotaxis"/>
    <property type="evidence" value="ECO:0007669"/>
    <property type="project" value="UniProtKB-KW"/>
</dbReference>
<name>A0AAE3MC64_9BACT</name>
<keyword evidence="5 12" id="KW-0597">Phosphoprotein</keyword>
<dbReference type="Gene3D" id="1.20.120.160">
    <property type="entry name" value="HPT domain"/>
    <property type="match status" value="1"/>
</dbReference>
<keyword evidence="17" id="KW-1185">Reference proteome</keyword>
<evidence type="ECO:0000256" key="1">
    <source>
        <dbReference type="ARBA" id="ARBA00000085"/>
    </source>
</evidence>
<dbReference type="Pfam" id="PF02895">
    <property type="entry name" value="H-kinase_dim"/>
    <property type="match status" value="1"/>
</dbReference>
<evidence type="ECO:0000256" key="5">
    <source>
        <dbReference type="ARBA" id="ARBA00022553"/>
    </source>
</evidence>
<dbReference type="SUPFAM" id="SSF47384">
    <property type="entry name" value="Homodimeric domain of signal transducing histidine kinase"/>
    <property type="match status" value="1"/>
</dbReference>
<protein>
    <recommendedName>
        <fullName evidence="3">Chemotaxis protein CheA</fullName>
        <ecNumber evidence="2">2.7.13.3</ecNumber>
    </recommendedName>
</protein>
<dbReference type="Gene3D" id="1.10.287.560">
    <property type="entry name" value="Histidine kinase CheA-like, homodimeric domain"/>
    <property type="match status" value="1"/>
</dbReference>
<evidence type="ECO:0000256" key="12">
    <source>
        <dbReference type="PROSITE-ProRule" id="PRU00110"/>
    </source>
</evidence>
<comment type="caution">
    <text evidence="16">The sequence shown here is derived from an EMBL/GenBank/DDBJ whole genome shotgun (WGS) entry which is preliminary data.</text>
</comment>
<evidence type="ECO:0000256" key="8">
    <source>
        <dbReference type="ARBA" id="ARBA00022777"/>
    </source>
</evidence>
<dbReference type="EC" id="2.7.13.3" evidence="2"/>
<dbReference type="SMART" id="SM01231">
    <property type="entry name" value="H-kinase_dim"/>
    <property type="match status" value="1"/>
</dbReference>
<feature type="modified residue" description="Phosphohistidine" evidence="12">
    <location>
        <position position="49"/>
    </location>
</feature>
<feature type="domain" description="HPt" evidence="15">
    <location>
        <begin position="2"/>
        <end position="106"/>
    </location>
</feature>
<comment type="function">
    <text evidence="11">Involved in the transmission of sensory signals from the chemoreceptors to the flagellar motors. CheA is autophosphorylated; it can transfer its phosphate group to either CheB or CheY.</text>
</comment>
<dbReference type="SMART" id="SM00073">
    <property type="entry name" value="HPT"/>
    <property type="match status" value="1"/>
</dbReference>
<evidence type="ECO:0000256" key="6">
    <source>
        <dbReference type="ARBA" id="ARBA00022679"/>
    </source>
</evidence>
<dbReference type="InterPro" id="IPR037006">
    <property type="entry name" value="CheA-like_homodim_sf"/>
</dbReference>
<evidence type="ECO:0000313" key="17">
    <source>
        <dbReference type="Proteomes" id="UP001207408"/>
    </source>
</evidence>
<dbReference type="Pfam" id="PF02518">
    <property type="entry name" value="HATPase_c"/>
    <property type="match status" value="1"/>
</dbReference>
<feature type="domain" description="Histidine kinase" evidence="13">
    <location>
        <begin position="264"/>
        <end position="534"/>
    </location>
</feature>
<accession>A0AAE3MC64</accession>
<dbReference type="Pfam" id="PF01627">
    <property type="entry name" value="Hpt"/>
    <property type="match status" value="1"/>
</dbReference>
<dbReference type="GO" id="GO:0005737">
    <property type="term" value="C:cytoplasm"/>
    <property type="evidence" value="ECO:0007669"/>
    <property type="project" value="InterPro"/>
</dbReference>
<evidence type="ECO:0000259" key="15">
    <source>
        <dbReference type="PROSITE" id="PS50894"/>
    </source>
</evidence>
<dbReference type="PRINTS" id="PR00344">
    <property type="entry name" value="BCTRLSENSOR"/>
</dbReference>
<keyword evidence="6" id="KW-0808">Transferase</keyword>
<evidence type="ECO:0000256" key="11">
    <source>
        <dbReference type="ARBA" id="ARBA00035100"/>
    </source>
</evidence>
<dbReference type="RefSeq" id="WP_301198518.1">
    <property type="nucleotide sequence ID" value="NZ_JAPDPI010000009.1"/>
</dbReference>
<dbReference type="SUPFAM" id="SSF55874">
    <property type="entry name" value="ATPase domain of HSP90 chaperone/DNA topoisomerase II/histidine kinase"/>
    <property type="match status" value="1"/>
</dbReference>
<proteinExistence type="predicted"/>
<dbReference type="SUPFAM" id="SSF50341">
    <property type="entry name" value="CheW-like"/>
    <property type="match status" value="1"/>
</dbReference>
<keyword evidence="4" id="KW-0145">Chemotaxis</keyword>
<dbReference type="InterPro" id="IPR036641">
    <property type="entry name" value="HPT_dom_sf"/>
</dbReference>
<dbReference type="EMBL" id="JAPDPI010000009">
    <property type="protein sequence ID" value="MCW3805218.1"/>
    <property type="molecule type" value="Genomic_DNA"/>
</dbReference>
<dbReference type="Pfam" id="PF01584">
    <property type="entry name" value="CheW"/>
    <property type="match status" value="1"/>
</dbReference>
<dbReference type="InterPro" id="IPR004358">
    <property type="entry name" value="Sig_transdc_His_kin-like_C"/>
</dbReference>
<reference evidence="16" key="1">
    <citation type="submission" date="2022-10" db="EMBL/GenBank/DDBJ databases">
        <authorList>
            <person name="Yu W.X."/>
        </authorList>
    </citation>
    <scope>NUCLEOTIDE SEQUENCE</scope>
    <source>
        <strain evidence="16">D04</strain>
    </source>
</reference>
<dbReference type="InterPro" id="IPR036097">
    <property type="entry name" value="HisK_dim/P_sf"/>
</dbReference>
<dbReference type="InterPro" id="IPR002545">
    <property type="entry name" value="CheW-lke_dom"/>
</dbReference>
<dbReference type="PROSITE" id="PS50851">
    <property type="entry name" value="CHEW"/>
    <property type="match status" value="1"/>
</dbReference>
<comment type="catalytic activity">
    <reaction evidence="1">
        <text>ATP + protein L-histidine = ADP + protein N-phospho-L-histidine.</text>
        <dbReference type="EC" id="2.7.13.3"/>
    </reaction>
</comment>
<dbReference type="InterPro" id="IPR051315">
    <property type="entry name" value="Bact_Chemotaxis_CheA"/>
</dbReference>
<dbReference type="SUPFAM" id="SSF47226">
    <property type="entry name" value="Histidine-containing phosphotransfer domain, HPT domain"/>
    <property type="match status" value="1"/>
</dbReference>
<dbReference type="InterPro" id="IPR004105">
    <property type="entry name" value="CheA-like_dim"/>
</dbReference>
<evidence type="ECO:0000256" key="3">
    <source>
        <dbReference type="ARBA" id="ARBA00021495"/>
    </source>
</evidence>
<evidence type="ECO:0000259" key="13">
    <source>
        <dbReference type="PROSITE" id="PS50109"/>
    </source>
</evidence>